<dbReference type="RefSeq" id="WP_092733232.1">
    <property type="nucleotide sequence ID" value="NZ_FMXE01000034.1"/>
</dbReference>
<dbReference type="Pfam" id="PF13173">
    <property type="entry name" value="AAA_14"/>
    <property type="match status" value="1"/>
</dbReference>
<dbReference type="SUPFAM" id="SSF52540">
    <property type="entry name" value="P-loop containing nucleoside triphosphate hydrolases"/>
    <property type="match status" value="1"/>
</dbReference>
<feature type="domain" description="AAA" evidence="1">
    <location>
        <begin position="38"/>
        <end position="159"/>
    </location>
</feature>
<sequence length="404" mass="46408">MLRQEQIARIIDSQQDYFLAKDPGFIRDSLSEIPVLENYATIITGQRRCGKSTLLLQLMKQKFQKAIYLNFEDIRLIGFESADFSRLYSEIQLRSVRVIFLDEIQLIEKWEIFVNQLLREGFSVFVTGSNASLLSKELGTHLTGRQLSKELFPFSYQEFIAFTKRAASAESLEVYLKIGGIPEFVKTENELIITSLLDDILVKDIAVRHGIRDVVSLKQLALYLLSNIGVPTSANKLIGMFGIKSAVTILDFFSYFQDAYLIDFVPQFSYSLKAQNRNPKKVYAMDMGLVAAISTSFSENIGRKLENLVYLHLRRKYNSIHYFNDRGECDFVLSQKGKVTHAIQVCYHISDENFAREYAGLIHAMDFFNLEYGVIVTENQRDRFEEKGKVIELVSAFEYLSKPI</sequence>
<dbReference type="PANTHER" id="PTHR33295">
    <property type="entry name" value="ATPASE"/>
    <property type="match status" value="1"/>
</dbReference>
<feature type="domain" description="DUF4143" evidence="2">
    <location>
        <begin position="203"/>
        <end position="347"/>
    </location>
</feature>
<proteinExistence type="predicted"/>
<keyword evidence="4" id="KW-1185">Reference proteome</keyword>
<dbReference type="Gene3D" id="3.40.50.300">
    <property type="entry name" value="P-loop containing nucleotide triphosphate hydrolases"/>
    <property type="match status" value="1"/>
</dbReference>
<protein>
    <recommendedName>
        <fullName evidence="5">AAA+ ATPase domain-containing protein</fullName>
    </recommendedName>
</protein>
<dbReference type="InterPro" id="IPR027417">
    <property type="entry name" value="P-loop_NTPase"/>
</dbReference>
<organism evidence="3 4">
    <name type="scientific">Algoriphagus alkaliphilus</name>
    <dbReference type="NCBI Taxonomy" id="279824"/>
    <lineage>
        <taxon>Bacteria</taxon>
        <taxon>Pseudomonadati</taxon>
        <taxon>Bacteroidota</taxon>
        <taxon>Cytophagia</taxon>
        <taxon>Cytophagales</taxon>
        <taxon>Cyclobacteriaceae</taxon>
        <taxon>Algoriphagus</taxon>
    </lineage>
</organism>
<accession>A0A1G5ZDF3</accession>
<evidence type="ECO:0008006" key="5">
    <source>
        <dbReference type="Google" id="ProtNLM"/>
    </source>
</evidence>
<name>A0A1G5ZDF3_9BACT</name>
<reference evidence="4" key="1">
    <citation type="submission" date="2016-10" db="EMBL/GenBank/DDBJ databases">
        <authorList>
            <person name="Varghese N."/>
            <person name="Submissions S."/>
        </authorList>
    </citation>
    <scope>NUCLEOTIDE SEQUENCE [LARGE SCALE GENOMIC DNA]</scope>
    <source>
        <strain evidence="4">DSM 22703</strain>
    </source>
</reference>
<dbReference type="Pfam" id="PF13635">
    <property type="entry name" value="DUF4143"/>
    <property type="match status" value="1"/>
</dbReference>
<dbReference type="InterPro" id="IPR025420">
    <property type="entry name" value="DUF4143"/>
</dbReference>
<evidence type="ECO:0000313" key="3">
    <source>
        <dbReference type="EMBL" id="SDA92978.1"/>
    </source>
</evidence>
<dbReference type="AlphaFoldDB" id="A0A1G5ZDF3"/>
<gene>
    <name evidence="3" type="ORF">SAMN03080617_03653</name>
</gene>
<dbReference type="InterPro" id="IPR041682">
    <property type="entry name" value="AAA_14"/>
</dbReference>
<dbReference type="STRING" id="279824.SAMN03080617_03653"/>
<evidence type="ECO:0000259" key="2">
    <source>
        <dbReference type="Pfam" id="PF13635"/>
    </source>
</evidence>
<evidence type="ECO:0000313" key="4">
    <source>
        <dbReference type="Proteomes" id="UP000198756"/>
    </source>
</evidence>
<dbReference type="OrthoDB" id="9801840at2"/>
<dbReference type="PANTHER" id="PTHR33295:SF8">
    <property type="entry name" value="AAA+ ATPASE DOMAIN-CONTAINING PROTEIN"/>
    <property type="match status" value="1"/>
</dbReference>
<dbReference type="Proteomes" id="UP000198756">
    <property type="component" value="Unassembled WGS sequence"/>
</dbReference>
<evidence type="ECO:0000259" key="1">
    <source>
        <dbReference type="Pfam" id="PF13173"/>
    </source>
</evidence>
<dbReference type="EMBL" id="FMXE01000034">
    <property type="protein sequence ID" value="SDA92978.1"/>
    <property type="molecule type" value="Genomic_DNA"/>
</dbReference>